<reference evidence="1" key="1">
    <citation type="journal article" date="2015" name="Nature">
        <title>Complex archaea that bridge the gap between prokaryotes and eukaryotes.</title>
        <authorList>
            <person name="Spang A."/>
            <person name="Saw J.H."/>
            <person name="Jorgensen S.L."/>
            <person name="Zaremba-Niedzwiedzka K."/>
            <person name="Martijn J."/>
            <person name="Lind A.E."/>
            <person name="van Eijk R."/>
            <person name="Schleper C."/>
            <person name="Guy L."/>
            <person name="Ettema T.J."/>
        </authorList>
    </citation>
    <scope>NUCLEOTIDE SEQUENCE</scope>
</reference>
<dbReference type="AlphaFoldDB" id="A0A0F9QB62"/>
<accession>A0A0F9QB62</accession>
<name>A0A0F9QB62_9ZZZZ</name>
<evidence type="ECO:0000313" key="1">
    <source>
        <dbReference type="EMBL" id="KKN39749.1"/>
    </source>
</evidence>
<protein>
    <submittedName>
        <fullName evidence="1">Uncharacterized protein</fullName>
    </submittedName>
</protein>
<organism evidence="1">
    <name type="scientific">marine sediment metagenome</name>
    <dbReference type="NCBI Taxonomy" id="412755"/>
    <lineage>
        <taxon>unclassified sequences</taxon>
        <taxon>metagenomes</taxon>
        <taxon>ecological metagenomes</taxon>
    </lineage>
</organism>
<gene>
    <name evidence="1" type="ORF">LCGC14_0740280</name>
</gene>
<proteinExistence type="predicted"/>
<sequence>MEYGGVRAEVHPTDRYFILAQKFLASNQSDVDWKIISREVGFDRTPQRDSKAVLEAMAKARMLEDTPIDLGDDGKPSLDEDQIRLNMLLSQEDDPNWLDLAKLARRVLAKIGSGLISSGAGQVAALKEVIARAEGRVGADAESEENVEHILILPVQDTEDGPTVIVPKELKVKT</sequence>
<comment type="caution">
    <text evidence="1">The sequence shown here is derived from an EMBL/GenBank/DDBJ whole genome shotgun (WGS) entry which is preliminary data.</text>
</comment>
<dbReference type="EMBL" id="LAZR01001745">
    <property type="protein sequence ID" value="KKN39749.1"/>
    <property type="molecule type" value="Genomic_DNA"/>
</dbReference>